<dbReference type="InterPro" id="IPR051049">
    <property type="entry name" value="Dienelactone_hydrolase-like"/>
</dbReference>
<protein>
    <submittedName>
        <fullName evidence="2">Dienelactone hydrolase</fullName>
    </submittedName>
</protein>
<dbReference type="OrthoDB" id="2834584at2"/>
<proteinExistence type="predicted"/>
<sequence length="195" mass="21099">MATIILFHSALGLDQGMHRMADVLKDAGYTVHLPDFYDGNVFTETSDGLDYRDDVTFPELAKRASAAVDEIVTGSSAEHFIFGGFSLGAAMAQSFGKRHPQAAGALLFHAGGTPKPTSWQASATLQIHHTVGDPFYDEGQPELLVKCAAEAGAHASHFVYPGKAHLFADPTKDEYDEELAVLMWERVLAFANTID</sequence>
<dbReference type="Proteomes" id="UP000235598">
    <property type="component" value="Unassembled WGS sequence"/>
</dbReference>
<dbReference type="InterPro" id="IPR002925">
    <property type="entry name" value="Dienelactn_hydro"/>
</dbReference>
<dbReference type="EMBL" id="PNHK01000003">
    <property type="protein sequence ID" value="PMD04925.1"/>
    <property type="molecule type" value="Genomic_DNA"/>
</dbReference>
<dbReference type="InterPro" id="IPR029058">
    <property type="entry name" value="AB_hydrolase_fold"/>
</dbReference>
<dbReference type="AlphaFoldDB" id="A0A2N6VLB4"/>
<dbReference type="Gene3D" id="3.40.50.1820">
    <property type="entry name" value="alpha/beta hydrolase"/>
    <property type="match status" value="1"/>
</dbReference>
<feature type="domain" description="Dienelactone hydrolase" evidence="1">
    <location>
        <begin position="3"/>
        <end position="193"/>
    </location>
</feature>
<dbReference type="Pfam" id="PF01738">
    <property type="entry name" value="DLH"/>
    <property type="match status" value="1"/>
</dbReference>
<dbReference type="PANTHER" id="PTHR46623">
    <property type="entry name" value="CARBOXYMETHYLENEBUTENOLIDASE-RELATED"/>
    <property type="match status" value="1"/>
</dbReference>
<comment type="caution">
    <text evidence="2">The sequence shown here is derived from an EMBL/GenBank/DDBJ whole genome shotgun (WGS) entry which is preliminary data.</text>
</comment>
<dbReference type="SUPFAM" id="SSF53474">
    <property type="entry name" value="alpha/beta-Hydrolases"/>
    <property type="match status" value="1"/>
</dbReference>
<gene>
    <name evidence="2" type="ORF">CJ199_07415</name>
</gene>
<name>A0A2N6VLB4_9MICO</name>
<organism evidence="2 3">
    <name type="scientific">Brevibacterium paucivorans</name>
    <dbReference type="NCBI Taxonomy" id="170994"/>
    <lineage>
        <taxon>Bacteria</taxon>
        <taxon>Bacillati</taxon>
        <taxon>Actinomycetota</taxon>
        <taxon>Actinomycetes</taxon>
        <taxon>Micrococcales</taxon>
        <taxon>Brevibacteriaceae</taxon>
        <taxon>Brevibacterium</taxon>
    </lineage>
</organism>
<dbReference type="RefSeq" id="WP_102238868.1">
    <property type="nucleotide sequence ID" value="NZ_PNHK01000003.1"/>
</dbReference>
<evidence type="ECO:0000313" key="3">
    <source>
        <dbReference type="Proteomes" id="UP000235598"/>
    </source>
</evidence>
<dbReference type="PANTHER" id="PTHR46623:SF6">
    <property type="entry name" value="ALPHA_BETA-HYDROLASES SUPERFAMILY PROTEIN"/>
    <property type="match status" value="1"/>
</dbReference>
<accession>A0A2N6VLB4</accession>
<reference evidence="2 3" key="1">
    <citation type="submission" date="2017-09" db="EMBL/GenBank/DDBJ databases">
        <title>Bacterial strain isolated from the female urinary microbiota.</title>
        <authorList>
            <person name="Thomas-White K."/>
            <person name="Kumar N."/>
            <person name="Forster S."/>
            <person name="Putonti C."/>
            <person name="Lawley T."/>
            <person name="Wolfe A.J."/>
        </authorList>
    </citation>
    <scope>NUCLEOTIDE SEQUENCE [LARGE SCALE GENOMIC DNA]</scope>
    <source>
        <strain evidence="2 3">UMB1301</strain>
    </source>
</reference>
<dbReference type="GO" id="GO:0016787">
    <property type="term" value="F:hydrolase activity"/>
    <property type="evidence" value="ECO:0007669"/>
    <property type="project" value="UniProtKB-KW"/>
</dbReference>
<evidence type="ECO:0000313" key="2">
    <source>
        <dbReference type="EMBL" id="PMD04925.1"/>
    </source>
</evidence>
<evidence type="ECO:0000259" key="1">
    <source>
        <dbReference type="Pfam" id="PF01738"/>
    </source>
</evidence>
<keyword evidence="2" id="KW-0378">Hydrolase</keyword>